<proteinExistence type="predicted"/>
<comment type="caution">
    <text evidence="1">The sequence shown here is derived from an EMBL/GenBank/DDBJ whole genome shotgun (WGS) entry which is preliminary data.</text>
</comment>
<dbReference type="AlphaFoldDB" id="A0A4V1LT95"/>
<gene>
    <name evidence="1" type="ORF">CS022_02080</name>
</gene>
<dbReference type="RefSeq" id="WP_129120886.1">
    <property type="nucleotide sequence ID" value="NZ_PEIB01000002.1"/>
</dbReference>
<reference evidence="1 2" key="1">
    <citation type="submission" date="2017-10" db="EMBL/GenBank/DDBJ databases">
        <title>Nyctiphanis sp. nov., isolated from the stomach of the euphausiid Nyctiphanes simplex (Hansen, 1911) in the Gulf of California.</title>
        <authorList>
            <person name="Gomez-Gil B."/>
            <person name="Aguilar-Mendez M."/>
            <person name="Lopez-Cortes A."/>
            <person name="Gomez-Gutierrez J."/>
            <person name="Roque A."/>
            <person name="Lang E."/>
            <person name="Gonzalez-Castillo A."/>
        </authorList>
    </citation>
    <scope>NUCLEOTIDE SEQUENCE [LARGE SCALE GENOMIC DNA]</scope>
    <source>
        <strain evidence="1 2">CAIM 600</strain>
    </source>
</reference>
<name>A0A4V1LT95_9GAMM</name>
<organism evidence="1 2">
    <name type="scientific">Veronia nyctiphanis</name>
    <dbReference type="NCBI Taxonomy" id="1278244"/>
    <lineage>
        <taxon>Bacteria</taxon>
        <taxon>Pseudomonadati</taxon>
        <taxon>Pseudomonadota</taxon>
        <taxon>Gammaproteobacteria</taxon>
        <taxon>Vibrionales</taxon>
        <taxon>Vibrionaceae</taxon>
        <taxon>Veronia</taxon>
    </lineage>
</organism>
<protein>
    <submittedName>
        <fullName evidence="1">Uncharacterized protein</fullName>
    </submittedName>
</protein>
<evidence type="ECO:0000313" key="1">
    <source>
        <dbReference type="EMBL" id="RXJ74418.1"/>
    </source>
</evidence>
<dbReference type="OrthoDB" id="7013311at2"/>
<accession>A0A4V1LT95</accession>
<evidence type="ECO:0000313" key="2">
    <source>
        <dbReference type="Proteomes" id="UP000290287"/>
    </source>
</evidence>
<dbReference type="EMBL" id="PEIB01000002">
    <property type="protein sequence ID" value="RXJ74418.1"/>
    <property type="molecule type" value="Genomic_DNA"/>
</dbReference>
<sequence>MKNATWNEFWYRPWTNMDGSWFNEYLFVKARTSDPISEAIAYDAMMRKLGIQPSNPELPPNDTYVSLTSLDPSNLLLLLSFISGVVTSGSVGGY</sequence>
<dbReference type="Proteomes" id="UP000290287">
    <property type="component" value="Unassembled WGS sequence"/>
</dbReference>
<keyword evidence="2" id="KW-1185">Reference proteome</keyword>